<feature type="repeat" description="TPR" evidence="3">
    <location>
        <begin position="524"/>
        <end position="557"/>
    </location>
</feature>
<dbReference type="InterPro" id="IPR011990">
    <property type="entry name" value="TPR-like_helical_dom_sf"/>
</dbReference>
<dbReference type="EMBL" id="BRVO01000002">
    <property type="protein sequence ID" value="GLB50000.1"/>
    <property type="molecule type" value="Genomic_DNA"/>
</dbReference>
<organism evidence="5 6">
    <name type="scientific">Neptunitalea lumnitzerae</name>
    <dbReference type="NCBI Taxonomy" id="2965509"/>
    <lineage>
        <taxon>Bacteria</taxon>
        <taxon>Pseudomonadati</taxon>
        <taxon>Bacteroidota</taxon>
        <taxon>Flavobacteriia</taxon>
        <taxon>Flavobacteriales</taxon>
        <taxon>Flavobacteriaceae</taxon>
        <taxon>Neptunitalea</taxon>
    </lineage>
</organism>
<dbReference type="Pfam" id="PF13432">
    <property type="entry name" value="TPR_16"/>
    <property type="match status" value="1"/>
</dbReference>
<dbReference type="Pfam" id="PF12895">
    <property type="entry name" value="ANAPC3"/>
    <property type="match status" value="1"/>
</dbReference>
<dbReference type="Proteomes" id="UP001143543">
    <property type="component" value="Unassembled WGS sequence"/>
</dbReference>
<dbReference type="SMART" id="SM00028">
    <property type="entry name" value="TPR"/>
    <property type="match status" value="12"/>
</dbReference>
<feature type="repeat" description="TPR" evidence="3">
    <location>
        <begin position="301"/>
        <end position="334"/>
    </location>
</feature>
<evidence type="ECO:0000256" key="2">
    <source>
        <dbReference type="ARBA" id="ARBA00022803"/>
    </source>
</evidence>
<dbReference type="Gene3D" id="1.25.40.10">
    <property type="entry name" value="Tetratricopeptide repeat domain"/>
    <property type="match status" value="8"/>
</dbReference>
<evidence type="ECO:0000313" key="6">
    <source>
        <dbReference type="Proteomes" id="UP001143543"/>
    </source>
</evidence>
<keyword evidence="2 3" id="KW-0802">TPR repeat</keyword>
<gene>
    <name evidence="5" type="ORF">Y10_23680</name>
</gene>
<evidence type="ECO:0000256" key="1">
    <source>
        <dbReference type="ARBA" id="ARBA00022737"/>
    </source>
</evidence>
<dbReference type="PANTHER" id="PTHR44186:SF1">
    <property type="entry name" value="BARDET-BIEDL SYNDROME 4 PROTEIN"/>
    <property type="match status" value="1"/>
</dbReference>
<name>A0ABQ5MLQ7_9FLAO</name>
<feature type="region of interest" description="Disordered" evidence="4">
    <location>
        <begin position="981"/>
        <end position="1002"/>
    </location>
</feature>
<keyword evidence="6" id="KW-1185">Reference proteome</keyword>
<evidence type="ECO:0008006" key="7">
    <source>
        <dbReference type="Google" id="ProtNLM"/>
    </source>
</evidence>
<evidence type="ECO:0000256" key="4">
    <source>
        <dbReference type="SAM" id="MobiDB-lite"/>
    </source>
</evidence>
<comment type="caution">
    <text evidence="5">The sequence shown here is derived from an EMBL/GenBank/DDBJ whole genome shotgun (WGS) entry which is preliminary data.</text>
</comment>
<dbReference type="Pfam" id="PF13174">
    <property type="entry name" value="TPR_6"/>
    <property type="match status" value="2"/>
</dbReference>
<evidence type="ECO:0000256" key="3">
    <source>
        <dbReference type="PROSITE-ProRule" id="PRU00339"/>
    </source>
</evidence>
<keyword evidence="1" id="KW-0677">Repeat</keyword>
<dbReference type="Pfam" id="PF13181">
    <property type="entry name" value="TPR_8"/>
    <property type="match status" value="2"/>
</dbReference>
<accession>A0ABQ5MLQ7</accession>
<dbReference type="SUPFAM" id="SSF48452">
    <property type="entry name" value="TPR-like"/>
    <property type="match status" value="5"/>
</dbReference>
<feature type="repeat" description="TPR" evidence="3">
    <location>
        <begin position="266"/>
        <end position="299"/>
    </location>
</feature>
<protein>
    <recommendedName>
        <fullName evidence="7">Tetratricopeptide repeat-containing protein</fullName>
    </recommendedName>
</protein>
<reference evidence="5" key="1">
    <citation type="submission" date="2022-07" db="EMBL/GenBank/DDBJ databases">
        <title>Taxonomy of Novel Oxalotrophic and Methylotrophic Bacteria.</title>
        <authorList>
            <person name="Sahin N."/>
            <person name="Tani A."/>
        </authorList>
    </citation>
    <scope>NUCLEOTIDE SEQUENCE</scope>
    <source>
        <strain evidence="5">Y10</strain>
    </source>
</reference>
<sequence length="1002" mass="115834">MPSFSEAQQSAVYVNDFKEYRDAVYLYNNKQYQAAQNIFQQVKRTTDNNEIEANCSYYIANCAVRLNQLGADALMEDFVQSYPMSTKRNSAYKDVADYYFEQGKYGYALKWYEKVDDSNLSYSDKERYNFNMGYALFSAKRYDQSKKYFNRVSDSKTYGSQAKYYIGYMAYQGDDYNAANEYFSQIQGSKQLDEKLAYYQADMNFKLGKFDVALQQATEQLEKTRDREEISELHKIAGESLFNLKRYEEAIPHLAAYKGKQGKWTNTDYYMLGYAYYQQKDYESAIGQFNKIIDGSNSVAQNAYYHLAQCYLKTDKKQQALNAFRNANQMEFDEEIRQDAMFNYAKLSYDIGNPYESVSALLLSYLSKYPESGHKEEIETLLVDSYITSKNYDAALQLLEKNRNYSSKETYQKVAFYRAVEIFNEGNYKEAISYFDKSLAQPQNDHYTARATFWKAEANYLLSNYEDALYGFKQFESMSTAGLSESKIVDYNIAYTYFKQKKYGQAATYFDKYTKETKDTQYLNDAYLRLGDSYFVDRKYWPAMETYNKAIAMNGVDADYAAFQKAISYGFVDRNEKKIEDLNAFVARFKKSAYRDDALYELGNVYIAEDQVEKGVAAYDKLVSEYKNSSYVPKTLLKAGLIYFTNNQDAKALSKLKQVVADYPKTQESIQAAGTVKQIYTDQGKIDEYANWVQQYTFIEVTDAEIDNATYEYAENQFVQNKNDKAIKGFEEYLTKFPTGIHSTSAHFYLAQLLYGKDEKAKSLPHYEVVANLERNEFTEQALLRVSQISLENKNFDKAIPVLKRLEIEADYPQNVSFAQSNLMKAYYEKKDYEATVLYAERVLENPKIDDRIASDAQIMIARSAMKTGNETRAKKAYAEVQKIATGALGAEALYYDVYFKNKEGKYEASNEAMQKYAQEYSGYKEYAAKGLIIMAKNWYALEDSYQATYILNSVITNFKTYPQIVSDAQVELSKIKAEEAKTNASVETEDVPVENQEKEGN</sequence>
<dbReference type="PROSITE" id="PS50005">
    <property type="entry name" value="TPR"/>
    <property type="match status" value="3"/>
</dbReference>
<evidence type="ECO:0000313" key="5">
    <source>
        <dbReference type="EMBL" id="GLB50000.1"/>
    </source>
</evidence>
<dbReference type="InterPro" id="IPR019734">
    <property type="entry name" value="TPR_rpt"/>
</dbReference>
<proteinExistence type="predicted"/>
<dbReference type="PANTHER" id="PTHR44186">
    <property type="match status" value="1"/>
</dbReference>